<evidence type="ECO:0000256" key="2">
    <source>
        <dbReference type="ARBA" id="ARBA00022691"/>
    </source>
</evidence>
<dbReference type="InterPro" id="IPR002052">
    <property type="entry name" value="DNA_methylase_N6_adenine_CS"/>
</dbReference>
<keyword evidence="4" id="KW-1185">Reference proteome</keyword>
<sequence>MSEAFDTTVDAFLGGQVMLEQPTKGYRAGLDPVLLAASVPAVEGQSVLELGCGTGAALLCLGRRVANLTLCGVELQHQYAELCRKNATANDVDALIYTADLRSLPQDVTARTFDHVISNPPYFERTSGKASPLADRDIAFAGDTSMVDWVDAATRRLKPKGWLSLIQKADRLPDVLRTIDSRLGDVAVYPITGRANRAADRFILRARKGARGPFKLHAPIPLHEGASHVDDQPDYRSEIAGILRNGLAFKLPD</sequence>
<keyword evidence="2" id="KW-0949">S-adenosyl-L-methionine</keyword>
<dbReference type="GO" id="GO:0008170">
    <property type="term" value="F:N-methyltransferase activity"/>
    <property type="evidence" value="ECO:0007669"/>
    <property type="project" value="UniProtKB-ARBA"/>
</dbReference>
<keyword evidence="1 3" id="KW-0489">Methyltransferase</keyword>
<dbReference type="SUPFAM" id="SSF53335">
    <property type="entry name" value="S-adenosyl-L-methionine-dependent methyltransferases"/>
    <property type="match status" value="1"/>
</dbReference>
<dbReference type="PANTHER" id="PTHR47739:SF1">
    <property type="entry name" value="TRNA1(VAL) (ADENINE(37)-N6)-METHYLTRANSFERASE"/>
    <property type="match status" value="1"/>
</dbReference>
<gene>
    <name evidence="3" type="primary">yfiC</name>
    <name evidence="3" type="ORF">OSB_29340</name>
</gene>
<dbReference type="GO" id="GO:0003676">
    <property type="term" value="F:nucleic acid binding"/>
    <property type="evidence" value="ECO:0007669"/>
    <property type="project" value="InterPro"/>
</dbReference>
<accession>A0A0K0Y9B3</accession>
<name>A0A0K0Y9B3_9RHOB</name>
<proteinExistence type="predicted"/>
<dbReference type="Pfam" id="PF05175">
    <property type="entry name" value="MTS"/>
    <property type="match status" value="1"/>
</dbReference>
<dbReference type="Proteomes" id="UP000067444">
    <property type="component" value="Chromosome"/>
</dbReference>
<dbReference type="KEGG" id="otm:OSB_29340"/>
<dbReference type="OrthoDB" id="5489421at2"/>
<dbReference type="STRING" id="1458307.OSB_29340"/>
<keyword evidence="3" id="KW-0808">Transferase</keyword>
<reference evidence="3 4" key="1">
    <citation type="journal article" date="2015" name="Genome Announc.">
        <title>Closed Genome Sequence of Octadecabacter temperatus SB1, the First Mesophilic Species of the Genus Octadecabacter.</title>
        <authorList>
            <person name="Voget S."/>
            <person name="Billerbeck S."/>
            <person name="Simon M."/>
            <person name="Daniel R."/>
        </authorList>
    </citation>
    <scope>NUCLEOTIDE SEQUENCE [LARGE SCALE GENOMIC DNA]</scope>
    <source>
        <strain evidence="3 4">SB1</strain>
    </source>
</reference>
<evidence type="ECO:0000313" key="3">
    <source>
        <dbReference type="EMBL" id="AKS47457.1"/>
    </source>
</evidence>
<dbReference type="RefSeq" id="WP_049835654.1">
    <property type="nucleotide sequence ID" value="NZ_CP012160.1"/>
</dbReference>
<dbReference type="EC" id="2.1.1.223" evidence="3"/>
<protein>
    <submittedName>
        <fullName evidence="3">tRNA1(Val) (Adenine(37)-N6)-methyltransferase</fullName>
        <ecNumber evidence="3">2.1.1.223</ecNumber>
    </submittedName>
</protein>
<dbReference type="AlphaFoldDB" id="A0A0K0Y9B3"/>
<dbReference type="Gene3D" id="3.40.50.150">
    <property type="entry name" value="Vaccinia Virus protein VP39"/>
    <property type="match status" value="1"/>
</dbReference>
<dbReference type="PROSITE" id="PS00092">
    <property type="entry name" value="N6_MTASE"/>
    <property type="match status" value="1"/>
</dbReference>
<dbReference type="InterPro" id="IPR007848">
    <property type="entry name" value="Small_mtfrase_dom"/>
</dbReference>
<dbReference type="CDD" id="cd02440">
    <property type="entry name" value="AdoMet_MTases"/>
    <property type="match status" value="1"/>
</dbReference>
<dbReference type="InterPro" id="IPR050210">
    <property type="entry name" value="tRNA_Adenine-N(6)_MTase"/>
</dbReference>
<dbReference type="PANTHER" id="PTHR47739">
    <property type="entry name" value="TRNA1(VAL) (ADENINE(37)-N6)-METHYLTRANSFERASE"/>
    <property type="match status" value="1"/>
</dbReference>
<dbReference type="InterPro" id="IPR029063">
    <property type="entry name" value="SAM-dependent_MTases_sf"/>
</dbReference>
<evidence type="ECO:0000256" key="1">
    <source>
        <dbReference type="ARBA" id="ARBA00022603"/>
    </source>
</evidence>
<evidence type="ECO:0000313" key="4">
    <source>
        <dbReference type="Proteomes" id="UP000067444"/>
    </source>
</evidence>
<dbReference type="GO" id="GO:0008757">
    <property type="term" value="F:S-adenosylmethionine-dependent methyltransferase activity"/>
    <property type="evidence" value="ECO:0007669"/>
    <property type="project" value="UniProtKB-ARBA"/>
</dbReference>
<dbReference type="EMBL" id="CP012160">
    <property type="protein sequence ID" value="AKS47457.1"/>
    <property type="molecule type" value="Genomic_DNA"/>
</dbReference>
<dbReference type="GO" id="GO:0032259">
    <property type="term" value="P:methylation"/>
    <property type="evidence" value="ECO:0007669"/>
    <property type="project" value="UniProtKB-KW"/>
</dbReference>
<organism evidence="3 4">
    <name type="scientific">Octadecabacter temperatus</name>
    <dbReference type="NCBI Taxonomy" id="1458307"/>
    <lineage>
        <taxon>Bacteria</taxon>
        <taxon>Pseudomonadati</taxon>
        <taxon>Pseudomonadota</taxon>
        <taxon>Alphaproteobacteria</taxon>
        <taxon>Rhodobacterales</taxon>
        <taxon>Roseobacteraceae</taxon>
        <taxon>Octadecabacter</taxon>
    </lineage>
</organism>